<dbReference type="InterPro" id="IPR050273">
    <property type="entry name" value="GppA/Ppx_hydrolase"/>
</dbReference>
<dbReference type="Gene3D" id="1.10.3210.10">
    <property type="entry name" value="Hypothetical protein af1432"/>
    <property type="match status" value="1"/>
</dbReference>
<dbReference type="Gene3D" id="3.30.420.40">
    <property type="match status" value="1"/>
</dbReference>
<organism evidence="4 5">
    <name type="scientific">Acidaminococcus fermentans</name>
    <dbReference type="NCBI Taxonomy" id="905"/>
    <lineage>
        <taxon>Bacteria</taxon>
        <taxon>Bacillati</taxon>
        <taxon>Bacillota</taxon>
        <taxon>Negativicutes</taxon>
        <taxon>Acidaminococcales</taxon>
        <taxon>Acidaminococcaceae</taxon>
        <taxon>Acidaminococcus</taxon>
    </lineage>
</organism>
<feature type="domain" description="Ppx/GppA phosphatase C-terminal" evidence="3">
    <location>
        <begin position="330"/>
        <end position="473"/>
    </location>
</feature>
<dbReference type="AlphaFoldDB" id="A0A1H2WPJ8"/>
<dbReference type="SUPFAM" id="SSF53067">
    <property type="entry name" value="Actin-like ATPase domain"/>
    <property type="match status" value="2"/>
</dbReference>
<dbReference type="PANTHER" id="PTHR30005">
    <property type="entry name" value="EXOPOLYPHOSPHATASE"/>
    <property type="match status" value="1"/>
</dbReference>
<dbReference type="CDD" id="cd00077">
    <property type="entry name" value="HDc"/>
    <property type="match status" value="1"/>
</dbReference>
<dbReference type="CDD" id="cd24006">
    <property type="entry name" value="ASKHA_NBD_PPX_GppA"/>
    <property type="match status" value="1"/>
</dbReference>
<dbReference type="InterPro" id="IPR043129">
    <property type="entry name" value="ATPase_NBD"/>
</dbReference>
<evidence type="ECO:0000313" key="5">
    <source>
        <dbReference type="Proteomes" id="UP000182379"/>
    </source>
</evidence>
<dbReference type="Gene3D" id="3.30.420.150">
    <property type="entry name" value="Exopolyphosphatase. Domain 2"/>
    <property type="match status" value="1"/>
</dbReference>
<dbReference type="RefSeq" id="WP_074705716.1">
    <property type="nucleotide sequence ID" value="NZ_CALAKB010000015.1"/>
</dbReference>
<dbReference type="SUPFAM" id="SSF109604">
    <property type="entry name" value="HD-domain/PDEase-like"/>
    <property type="match status" value="1"/>
</dbReference>
<dbReference type="Pfam" id="PF02541">
    <property type="entry name" value="Ppx-GppA"/>
    <property type="match status" value="1"/>
</dbReference>
<evidence type="ECO:0000259" key="3">
    <source>
        <dbReference type="Pfam" id="PF21447"/>
    </source>
</evidence>
<evidence type="ECO:0000256" key="1">
    <source>
        <dbReference type="ARBA" id="ARBA00007125"/>
    </source>
</evidence>
<name>A0A1H2WPJ8_ACIFE</name>
<dbReference type="InterPro" id="IPR048950">
    <property type="entry name" value="Ppx_GppA_C"/>
</dbReference>
<dbReference type="Proteomes" id="UP000182379">
    <property type="component" value="Unassembled WGS sequence"/>
</dbReference>
<dbReference type="InterPro" id="IPR003607">
    <property type="entry name" value="HD/PDEase_dom"/>
</dbReference>
<accession>A0A1H2WPJ8</accession>
<dbReference type="EMBL" id="FNOP01000006">
    <property type="protein sequence ID" value="SDW81919.1"/>
    <property type="molecule type" value="Genomic_DNA"/>
</dbReference>
<comment type="similarity">
    <text evidence="1">Belongs to the GppA/Ppx family.</text>
</comment>
<evidence type="ECO:0000259" key="2">
    <source>
        <dbReference type="Pfam" id="PF02541"/>
    </source>
</evidence>
<dbReference type="PANTHER" id="PTHR30005:SF0">
    <property type="entry name" value="RETROGRADE REGULATION PROTEIN 2"/>
    <property type="match status" value="1"/>
</dbReference>
<protein>
    <submittedName>
        <fullName evidence="4">Exopolyphosphatase / guanosine-5'-triphosphate,3'-diphosphate pyrophosphatase</fullName>
    </submittedName>
</protein>
<dbReference type="GO" id="GO:0016462">
    <property type="term" value="F:pyrophosphatase activity"/>
    <property type="evidence" value="ECO:0007669"/>
    <property type="project" value="TreeGrafter"/>
</dbReference>
<proteinExistence type="inferred from homology"/>
<gene>
    <name evidence="4" type="ORF">SAMN05216495_10699</name>
</gene>
<dbReference type="Pfam" id="PF21447">
    <property type="entry name" value="Ppx-GppA_III"/>
    <property type="match status" value="1"/>
</dbReference>
<sequence>MARKKLRSAAVIHLGSENITMQLMEYTGLDDIRIITELRSRVRLGEETFQTRKISFGTMLQIVEILKGYRQVMREYGIKSYILQATTAVREAENRQYFLDQVLVKTGFQIEVVNMSREIYTKMASLLRTLETHGNMPLPREGVLLADISSGGLGLTYVKDREVKFQQNLHVGLVRLKEQFTRNERSSIHFEQALKEYLQDRIGVVAEELADETIGMLVLTGTESQVLLDLFGKERDRKENISFSAGEVEEFYHRIHRLKESQLEKLFRLNPEETEVALPAVTLCQLLMEMSRAEKILMPVDRFVDGMKILYIARQLDRKFLEEMLDIQMSLVRSVGNRFHYDAPHAAWVETMSCRLFDALAPSQGLDEEDKILLRAAAYLHNIGKYASMRTYDRYNYYLIDSADLLGFSEEQCHTIAQISYLYTLERPELNGSEPKDFGSGIPPLVAKLAGILRLADSLDISGRQKIRDCKVAIRGNELRVRAKSRENLSLEEWIFSKRSGFFEEVFGLRPVLEKAEEK</sequence>
<dbReference type="InterPro" id="IPR003695">
    <property type="entry name" value="Ppx_GppA_N"/>
</dbReference>
<reference evidence="4 5" key="1">
    <citation type="submission" date="2016-10" db="EMBL/GenBank/DDBJ databases">
        <authorList>
            <person name="Varghese N."/>
            <person name="Submissions S."/>
        </authorList>
    </citation>
    <scope>NUCLEOTIDE SEQUENCE [LARGE SCALE GENOMIC DNA]</scope>
    <source>
        <strain evidence="4 5">WCC6</strain>
    </source>
</reference>
<evidence type="ECO:0000313" key="4">
    <source>
        <dbReference type="EMBL" id="SDW81919.1"/>
    </source>
</evidence>
<feature type="domain" description="Ppx/GppA phosphatase N-terminal" evidence="2">
    <location>
        <begin position="32"/>
        <end position="295"/>
    </location>
</feature>
<comment type="caution">
    <text evidence="4">The sequence shown here is derived from an EMBL/GenBank/DDBJ whole genome shotgun (WGS) entry which is preliminary data.</text>
</comment>